<dbReference type="SUPFAM" id="SSF160369">
    <property type="entry name" value="Ribosomal protein L10-like"/>
    <property type="match status" value="1"/>
</dbReference>
<sequence>MLARTFKTAQRVTPRSFAATTFSRPQTTEASSASVDRLPLRLDRLKPPKTHTTYNKPFTARKQFLFSEYDKQISQTQGMIVVQHYNLNGSELMDLRRSLKQQAMGAQLMVVRAKMARAVVRDTKYANLAPLFTGPNAIVFWNSECRDQLAAMKLALDCMTKQKKLLVVGAKYQDILLNSEMLKEFVNLPNIEQLRAQLVGLVETPARQLASILNRLPQSLVGVIKQMSEKS</sequence>
<dbReference type="Gene3D" id="6.10.250.290">
    <property type="match status" value="1"/>
</dbReference>
<evidence type="ECO:0000256" key="3">
    <source>
        <dbReference type="ARBA" id="ARBA00023274"/>
    </source>
</evidence>
<dbReference type="CDD" id="cd05797">
    <property type="entry name" value="Ribosomal_L10"/>
    <property type="match status" value="1"/>
</dbReference>
<keyword evidence="5" id="KW-1185">Reference proteome</keyword>
<dbReference type="InterPro" id="IPR001790">
    <property type="entry name" value="Ribosomal_uL10"/>
</dbReference>
<dbReference type="Gene3D" id="3.30.70.1730">
    <property type="match status" value="1"/>
</dbReference>
<keyword evidence="2" id="KW-0689">Ribosomal protein</keyword>
<dbReference type="GO" id="GO:0005840">
    <property type="term" value="C:ribosome"/>
    <property type="evidence" value="ECO:0007669"/>
    <property type="project" value="UniProtKB-KW"/>
</dbReference>
<dbReference type="OrthoDB" id="360689at2759"/>
<gene>
    <name evidence="4" type="ORF">IWW36_001054</name>
</gene>
<organism evidence="4 5">
    <name type="scientific">Coemansia brasiliensis</name>
    <dbReference type="NCBI Taxonomy" id="2650707"/>
    <lineage>
        <taxon>Eukaryota</taxon>
        <taxon>Fungi</taxon>
        <taxon>Fungi incertae sedis</taxon>
        <taxon>Zoopagomycota</taxon>
        <taxon>Kickxellomycotina</taxon>
        <taxon>Kickxellomycetes</taxon>
        <taxon>Kickxellales</taxon>
        <taxon>Kickxellaceae</taxon>
        <taxon>Coemansia</taxon>
    </lineage>
</organism>
<evidence type="ECO:0000313" key="4">
    <source>
        <dbReference type="EMBL" id="KAJ2851570.1"/>
    </source>
</evidence>
<proteinExistence type="inferred from homology"/>
<comment type="similarity">
    <text evidence="1">Belongs to the universal ribosomal protein uL10 family.</text>
</comment>
<dbReference type="Proteomes" id="UP001139887">
    <property type="component" value="Unassembled WGS sequence"/>
</dbReference>
<accession>A0A9W8IA06</accession>
<comment type="caution">
    <text evidence="4">The sequence shown here is derived from an EMBL/GenBank/DDBJ whole genome shotgun (WGS) entry which is preliminary data.</text>
</comment>
<evidence type="ECO:0000256" key="2">
    <source>
        <dbReference type="ARBA" id="ARBA00022980"/>
    </source>
</evidence>
<dbReference type="GO" id="GO:1990904">
    <property type="term" value="C:ribonucleoprotein complex"/>
    <property type="evidence" value="ECO:0007669"/>
    <property type="project" value="UniProtKB-KW"/>
</dbReference>
<dbReference type="Pfam" id="PF00466">
    <property type="entry name" value="Ribosomal_L10"/>
    <property type="match status" value="1"/>
</dbReference>
<dbReference type="NCBIfam" id="NF000955">
    <property type="entry name" value="PRK00099.1-1"/>
    <property type="match status" value="1"/>
</dbReference>
<evidence type="ECO:0000256" key="1">
    <source>
        <dbReference type="ARBA" id="ARBA00008889"/>
    </source>
</evidence>
<dbReference type="EMBL" id="JANBUW010000011">
    <property type="protein sequence ID" value="KAJ2851570.1"/>
    <property type="molecule type" value="Genomic_DNA"/>
</dbReference>
<keyword evidence="3" id="KW-0687">Ribonucleoprotein</keyword>
<dbReference type="AlphaFoldDB" id="A0A9W8IA06"/>
<evidence type="ECO:0008006" key="6">
    <source>
        <dbReference type="Google" id="ProtNLM"/>
    </source>
</evidence>
<name>A0A9W8IA06_9FUNG</name>
<dbReference type="InterPro" id="IPR043141">
    <property type="entry name" value="Ribosomal_uL10-like_sf"/>
</dbReference>
<dbReference type="InterPro" id="IPR047865">
    <property type="entry name" value="Ribosomal_uL10_bac_type"/>
</dbReference>
<dbReference type="PANTHER" id="PTHR11560">
    <property type="entry name" value="39S RIBOSOMAL PROTEIN L10, MITOCHONDRIAL"/>
    <property type="match status" value="1"/>
</dbReference>
<protein>
    <recommendedName>
        <fullName evidence="6">Ribosomal protein L10</fullName>
    </recommendedName>
</protein>
<reference evidence="4" key="1">
    <citation type="submission" date="2022-07" db="EMBL/GenBank/DDBJ databases">
        <title>Phylogenomic reconstructions and comparative analyses of Kickxellomycotina fungi.</title>
        <authorList>
            <person name="Reynolds N.K."/>
            <person name="Stajich J.E."/>
            <person name="Barry K."/>
            <person name="Grigoriev I.V."/>
            <person name="Crous P."/>
            <person name="Smith M.E."/>
        </authorList>
    </citation>
    <scope>NUCLEOTIDE SEQUENCE</scope>
    <source>
        <strain evidence="4">NRRL 1566</strain>
    </source>
</reference>
<evidence type="ECO:0000313" key="5">
    <source>
        <dbReference type="Proteomes" id="UP001139887"/>
    </source>
</evidence>